<keyword evidence="2" id="KW-1185">Reference proteome</keyword>
<sequence length="96" mass="10570">MLLIGTFALMALLEVRLLGVAVASAAIVVLLFAVCRPLIARAQELSEESLAELDSVMGPWRSANIRWPLRMRLAPLVNVRSNHWRAPVWQPRVGGG</sequence>
<protein>
    <submittedName>
        <fullName evidence="1">Uncharacterized protein</fullName>
    </submittedName>
</protein>
<dbReference type="EMBL" id="BAABAZ010000004">
    <property type="protein sequence ID" value="GAA4283676.1"/>
    <property type="molecule type" value="Genomic_DNA"/>
</dbReference>
<accession>A0ABP8EI93</accession>
<organism evidence="1 2">
    <name type="scientific">Brevibacterium daeguense</name>
    <dbReference type="NCBI Taxonomy" id="909936"/>
    <lineage>
        <taxon>Bacteria</taxon>
        <taxon>Bacillati</taxon>
        <taxon>Actinomycetota</taxon>
        <taxon>Actinomycetes</taxon>
        <taxon>Micrococcales</taxon>
        <taxon>Brevibacteriaceae</taxon>
        <taxon>Brevibacterium</taxon>
    </lineage>
</organism>
<evidence type="ECO:0000313" key="1">
    <source>
        <dbReference type="EMBL" id="GAA4283676.1"/>
    </source>
</evidence>
<comment type="caution">
    <text evidence="1">The sequence shown here is derived from an EMBL/GenBank/DDBJ whole genome shotgun (WGS) entry which is preliminary data.</text>
</comment>
<reference evidence="2" key="1">
    <citation type="journal article" date="2019" name="Int. J. Syst. Evol. Microbiol.">
        <title>The Global Catalogue of Microorganisms (GCM) 10K type strain sequencing project: providing services to taxonomists for standard genome sequencing and annotation.</title>
        <authorList>
            <consortium name="The Broad Institute Genomics Platform"/>
            <consortium name="The Broad Institute Genome Sequencing Center for Infectious Disease"/>
            <person name="Wu L."/>
            <person name="Ma J."/>
        </authorList>
    </citation>
    <scope>NUCLEOTIDE SEQUENCE [LARGE SCALE GENOMIC DNA]</scope>
    <source>
        <strain evidence="2">JCM 17458</strain>
    </source>
</reference>
<gene>
    <name evidence="1" type="ORF">GCM10022261_12070</name>
</gene>
<proteinExistence type="predicted"/>
<evidence type="ECO:0000313" key="2">
    <source>
        <dbReference type="Proteomes" id="UP001501586"/>
    </source>
</evidence>
<name>A0ABP8EI93_9MICO</name>
<dbReference type="Proteomes" id="UP001501586">
    <property type="component" value="Unassembled WGS sequence"/>
</dbReference>